<gene>
    <name evidence="2" type="ORF">PsYK624_023060</name>
</gene>
<dbReference type="OrthoDB" id="3229208at2759"/>
<accession>A0A9P3G0Z1</accession>
<evidence type="ECO:0000313" key="2">
    <source>
        <dbReference type="EMBL" id="GJE86226.1"/>
    </source>
</evidence>
<reference evidence="2 3" key="1">
    <citation type="submission" date="2021-08" db="EMBL/GenBank/DDBJ databases">
        <title>Draft Genome Sequence of Phanerochaete sordida strain YK-624.</title>
        <authorList>
            <person name="Mori T."/>
            <person name="Dohra H."/>
            <person name="Suzuki T."/>
            <person name="Kawagishi H."/>
            <person name="Hirai H."/>
        </authorList>
    </citation>
    <scope>NUCLEOTIDE SEQUENCE [LARGE SCALE GENOMIC DNA]</scope>
    <source>
        <strain evidence="2 3">YK-624</strain>
    </source>
</reference>
<dbReference type="EMBL" id="BPQB01000003">
    <property type="protein sequence ID" value="GJE86226.1"/>
    <property type="molecule type" value="Genomic_DNA"/>
</dbReference>
<feature type="compositionally biased region" description="Acidic residues" evidence="1">
    <location>
        <begin position="92"/>
        <end position="112"/>
    </location>
</feature>
<evidence type="ECO:0000313" key="3">
    <source>
        <dbReference type="Proteomes" id="UP000703269"/>
    </source>
</evidence>
<evidence type="ECO:0000256" key="1">
    <source>
        <dbReference type="SAM" id="MobiDB-lite"/>
    </source>
</evidence>
<name>A0A9P3G0Z1_9APHY</name>
<feature type="region of interest" description="Disordered" evidence="1">
    <location>
        <begin position="1"/>
        <end position="263"/>
    </location>
</feature>
<feature type="compositionally biased region" description="Polar residues" evidence="1">
    <location>
        <begin position="399"/>
        <end position="411"/>
    </location>
</feature>
<keyword evidence="3" id="KW-1185">Reference proteome</keyword>
<dbReference type="Proteomes" id="UP000703269">
    <property type="component" value="Unassembled WGS sequence"/>
</dbReference>
<feature type="region of interest" description="Disordered" evidence="1">
    <location>
        <begin position="377"/>
        <end position="440"/>
    </location>
</feature>
<protein>
    <submittedName>
        <fullName evidence="2">Uncharacterized protein</fullName>
    </submittedName>
</protein>
<organism evidence="2 3">
    <name type="scientific">Phanerochaete sordida</name>
    <dbReference type="NCBI Taxonomy" id="48140"/>
    <lineage>
        <taxon>Eukaryota</taxon>
        <taxon>Fungi</taxon>
        <taxon>Dikarya</taxon>
        <taxon>Basidiomycota</taxon>
        <taxon>Agaricomycotina</taxon>
        <taxon>Agaricomycetes</taxon>
        <taxon>Polyporales</taxon>
        <taxon>Phanerochaetaceae</taxon>
        <taxon>Phanerochaete</taxon>
    </lineage>
</organism>
<dbReference type="AlphaFoldDB" id="A0A9P3G0Z1"/>
<proteinExistence type="predicted"/>
<feature type="compositionally biased region" description="Basic and acidic residues" evidence="1">
    <location>
        <begin position="14"/>
        <end position="30"/>
    </location>
</feature>
<feature type="compositionally biased region" description="Low complexity" evidence="1">
    <location>
        <begin position="115"/>
        <end position="127"/>
    </location>
</feature>
<feature type="compositionally biased region" description="Low complexity" evidence="1">
    <location>
        <begin position="164"/>
        <end position="195"/>
    </location>
</feature>
<sequence length="440" mass="46350">MFRASPWISYEPNGEAHHDSRSDHRFRSMNEDVEMDAPQISTLREEETPEPQPSPGRQTKFRVKLLMNENKLRPAPSAGPSGRKEESHAGSEDDEDEDEEEEDQLIDDDDEDTKAGAPAAPSSAPVSTEKRGTGAKRGTATTGRGRGRGRGGKAKATVARTDASPIIISGTTTSTDGLGTITIPASGSVSAGVSSPKRRGGAPKAPGQRAPRKRAPKTAKAIPPHMRDDANAFSDGTGASTPPDQSPHFEDMPLPSHNISIVPTPADEDINLDGVPLPSYPLPTKPFPVLPAPKIPTGVAPAMPLDKSNKKVRKWRQAQREIRGIAGGRWFAKTWIGDKESEYAIAHAIQPPPIPAATQATALAMIGGGELLPGMGTLPIPRLTGTTSGRGRGRGGFATNPSSRAQSTGADSVSAPKKRATQPSSLADTPLSMSGPDPML</sequence>
<feature type="compositionally biased region" description="Basic and acidic residues" evidence="1">
    <location>
        <begin position="82"/>
        <end position="91"/>
    </location>
</feature>
<comment type="caution">
    <text evidence="2">The sequence shown here is derived from an EMBL/GenBank/DDBJ whole genome shotgun (WGS) entry which is preliminary data.</text>
</comment>